<dbReference type="PROSITE" id="PS51332">
    <property type="entry name" value="B12_BINDING"/>
    <property type="match status" value="1"/>
</dbReference>
<organism evidence="8">
    <name type="scientific">Kuenenia stuttgartiensis</name>
    <dbReference type="NCBI Taxonomy" id="174633"/>
    <lineage>
        <taxon>Bacteria</taxon>
        <taxon>Pseudomonadati</taxon>
        <taxon>Planctomycetota</taxon>
        <taxon>Candidatus Brocadiia</taxon>
        <taxon>Candidatus Brocadiales</taxon>
        <taxon>Candidatus Brocadiaceae</taxon>
        <taxon>Candidatus Kuenenia</taxon>
    </lineage>
</organism>
<dbReference type="InterPro" id="IPR006158">
    <property type="entry name" value="Cobalamin-bd"/>
</dbReference>
<dbReference type="Gene3D" id="3.40.50.280">
    <property type="entry name" value="Cobalamin-binding domain"/>
    <property type="match status" value="1"/>
</dbReference>
<gene>
    <name evidence="8" type="ORF">kustc0630</name>
</gene>
<dbReference type="PROSITE" id="PS51918">
    <property type="entry name" value="RADICAL_SAM"/>
    <property type="match status" value="1"/>
</dbReference>
<dbReference type="SFLD" id="SFLDG01082">
    <property type="entry name" value="B12-binding_domain_containing"/>
    <property type="match status" value="1"/>
</dbReference>
<keyword evidence="3" id="KW-0479">Metal-binding</keyword>
<dbReference type="InterPro" id="IPR023404">
    <property type="entry name" value="rSAM_horseshoe"/>
</dbReference>
<evidence type="ECO:0000313" key="8">
    <source>
        <dbReference type="EMBL" id="CAJ71375.1"/>
    </source>
</evidence>
<evidence type="ECO:0000256" key="1">
    <source>
        <dbReference type="ARBA" id="ARBA00001966"/>
    </source>
</evidence>
<dbReference type="SFLD" id="SFLDG01123">
    <property type="entry name" value="methyltransferase_(Class_B)"/>
    <property type="match status" value="1"/>
</dbReference>
<dbReference type="CDD" id="cd01335">
    <property type="entry name" value="Radical_SAM"/>
    <property type="match status" value="1"/>
</dbReference>
<evidence type="ECO:0000256" key="5">
    <source>
        <dbReference type="ARBA" id="ARBA00023014"/>
    </source>
</evidence>
<reference evidence="8" key="1">
    <citation type="journal article" date="2006" name="Nature">
        <title>Deciphering the evolution and metabolism of an anammox bacterium from a community genome.</title>
        <authorList>
            <person name="Strous M."/>
            <person name="Pelletier E."/>
            <person name="Mangenot S."/>
            <person name="Rattei T."/>
            <person name="Lehner A."/>
            <person name="Taylor M.W."/>
            <person name="Horn M."/>
            <person name="Daims H."/>
            <person name="Bartol-Mavel D."/>
            <person name="Wincker P."/>
            <person name="Barbe V."/>
            <person name="Fonknechten N."/>
            <person name="Vallenet D."/>
            <person name="Segurens B."/>
            <person name="Schenowitz-Truong C."/>
            <person name="Medigue C."/>
            <person name="Collingro A."/>
            <person name="Snel B."/>
            <person name="Dutilh B.E."/>
            <person name="OpDenCamp H.J.M."/>
            <person name="vanDerDrift C."/>
            <person name="Cirpus I."/>
            <person name="vanDePas-Schoonen K.T."/>
            <person name="Harhangi H.R."/>
            <person name="vanNiftrik L."/>
            <person name="Schmid M."/>
            <person name="Keltjens J."/>
            <person name="vanDeVossenberg J."/>
            <person name="Kartal B."/>
            <person name="Meier H."/>
            <person name="Frishman D."/>
            <person name="Huynen M.A."/>
            <person name="Mewes H."/>
            <person name="Weissenbach J."/>
            <person name="Jetten M.S.M."/>
            <person name="Wagner M."/>
            <person name="LePaslier D."/>
        </authorList>
    </citation>
    <scope>NUCLEOTIDE SEQUENCE</scope>
</reference>
<name>Q1PVX0_KUEST</name>
<dbReference type="AlphaFoldDB" id="Q1PVX0"/>
<feature type="domain" description="Radical SAM core" evidence="7">
    <location>
        <begin position="202"/>
        <end position="434"/>
    </location>
</feature>
<feature type="domain" description="B12-binding" evidence="6">
    <location>
        <begin position="8"/>
        <end position="146"/>
    </location>
</feature>
<keyword evidence="2" id="KW-0949">S-adenosyl-L-methionine</keyword>
<reference evidence="8" key="2">
    <citation type="submission" date="2006-01" db="EMBL/GenBank/DDBJ databases">
        <authorList>
            <person name="Genoscope"/>
        </authorList>
    </citation>
    <scope>NUCLEOTIDE SEQUENCE</scope>
</reference>
<evidence type="ECO:0000259" key="6">
    <source>
        <dbReference type="PROSITE" id="PS51332"/>
    </source>
</evidence>
<comment type="cofactor">
    <cofactor evidence="1">
        <name>[4Fe-4S] cluster</name>
        <dbReference type="ChEBI" id="CHEBI:49883"/>
    </cofactor>
</comment>
<dbReference type="PANTHER" id="PTHR43409:SF16">
    <property type="entry name" value="SLR0320 PROTEIN"/>
    <property type="match status" value="1"/>
</dbReference>
<dbReference type="SFLD" id="SFLDS00029">
    <property type="entry name" value="Radical_SAM"/>
    <property type="match status" value="1"/>
</dbReference>
<dbReference type="GO" id="GO:0005829">
    <property type="term" value="C:cytosol"/>
    <property type="evidence" value="ECO:0007669"/>
    <property type="project" value="TreeGrafter"/>
</dbReference>
<dbReference type="EMBL" id="CT573073">
    <property type="protein sequence ID" value="CAJ71375.1"/>
    <property type="molecule type" value="Genomic_DNA"/>
</dbReference>
<dbReference type="GO" id="GO:0051539">
    <property type="term" value="F:4 iron, 4 sulfur cluster binding"/>
    <property type="evidence" value="ECO:0007669"/>
    <property type="project" value="UniProtKB-KW"/>
</dbReference>
<evidence type="ECO:0000256" key="3">
    <source>
        <dbReference type="ARBA" id="ARBA00022723"/>
    </source>
</evidence>
<dbReference type="Pfam" id="PF02310">
    <property type="entry name" value="B12-binding"/>
    <property type="match status" value="1"/>
</dbReference>
<keyword evidence="4" id="KW-0408">Iron</keyword>
<accession>Q1PVX0</accession>
<dbReference type="Pfam" id="PF04055">
    <property type="entry name" value="Radical_SAM"/>
    <property type="match status" value="1"/>
</dbReference>
<protein>
    <submittedName>
        <fullName evidence="8">Uncharacterized protein</fullName>
    </submittedName>
</protein>
<evidence type="ECO:0000256" key="2">
    <source>
        <dbReference type="ARBA" id="ARBA00022691"/>
    </source>
</evidence>
<proteinExistence type="predicted"/>
<dbReference type="PANTHER" id="PTHR43409">
    <property type="entry name" value="ANAEROBIC MAGNESIUM-PROTOPORPHYRIN IX MONOMETHYL ESTER CYCLASE-RELATED"/>
    <property type="match status" value="1"/>
</dbReference>
<evidence type="ECO:0000259" key="7">
    <source>
        <dbReference type="PROSITE" id="PS51918"/>
    </source>
</evidence>
<dbReference type="InterPro" id="IPR051198">
    <property type="entry name" value="BchE-like"/>
</dbReference>
<dbReference type="SMART" id="SM00729">
    <property type="entry name" value="Elp3"/>
    <property type="match status" value="1"/>
</dbReference>
<dbReference type="GO" id="GO:0031419">
    <property type="term" value="F:cobalamin binding"/>
    <property type="evidence" value="ECO:0007669"/>
    <property type="project" value="InterPro"/>
</dbReference>
<dbReference type="SUPFAM" id="SSF102114">
    <property type="entry name" value="Radical SAM enzymes"/>
    <property type="match status" value="1"/>
</dbReference>
<dbReference type="GO" id="GO:0003824">
    <property type="term" value="F:catalytic activity"/>
    <property type="evidence" value="ECO:0007669"/>
    <property type="project" value="InterPro"/>
</dbReference>
<dbReference type="CDD" id="cd02068">
    <property type="entry name" value="radical_SAM_B12_BD"/>
    <property type="match status" value="1"/>
</dbReference>
<dbReference type="InterPro" id="IPR006638">
    <property type="entry name" value="Elp3/MiaA/NifB-like_rSAM"/>
</dbReference>
<dbReference type="GO" id="GO:0046872">
    <property type="term" value="F:metal ion binding"/>
    <property type="evidence" value="ECO:0007669"/>
    <property type="project" value="UniProtKB-KW"/>
</dbReference>
<keyword evidence="5" id="KW-0411">Iron-sulfur</keyword>
<dbReference type="InterPro" id="IPR007197">
    <property type="entry name" value="rSAM"/>
</dbReference>
<dbReference type="InterPro" id="IPR058240">
    <property type="entry name" value="rSAM_sf"/>
</dbReference>
<dbReference type="InterPro" id="IPR034466">
    <property type="entry name" value="Methyltransferase_Class_B"/>
</dbReference>
<evidence type="ECO:0000256" key="4">
    <source>
        <dbReference type="ARBA" id="ARBA00023004"/>
    </source>
</evidence>
<dbReference type="Gene3D" id="3.80.30.20">
    <property type="entry name" value="tm_1862 like domain"/>
    <property type="match status" value="1"/>
</dbReference>
<sequence>MTISENKNIDIMFIVSPTNAHDVYMPFYFLYLAGYLEKHGYFAEIVNPHEKHIEDNFKAIINEVITRKPKLIGLASFVTDYNVVVGLATEIKKYSDAKIIVGNAHPSIAPEDFLYESSPFDIVVRGEGELTLKQLLEEFSKTGGFNDANGLSHINGIAYFENGAVKITKNRELMDLADCGTPAYHKIDMKWYLKITKHIIRRLATVGAVIYTGRGCPFHCTFCAANSVWSANDKAPGNPVVRKRPLAHVIDELRILQDVYKFDFFYILDDTFGTREKDIIDFCKAYSESGLKMLWAAETRVNCIKDMQIVKLLKESGSIQLDFGVETGSPRLLKAIKKQIVLEDTIQAFDLCRKNGIRTFANMLVNLPGEEAEDLNLTHKLLAEIKPTYTSVGVTQPYPGTEMYINLGKPISNKDYHKLSRLIPPEEFRMSKHKISLRELLFTWQLKYKIEPFFERSLFKTDKTYWLRIINSKNRWSYILFLIKEIVKMPLIHVKIRMRYLKGRKLDKQLERVS</sequence>